<gene>
    <name evidence="1" type="ORF">GM418_18665</name>
</gene>
<dbReference type="AlphaFoldDB" id="A0A6I6JWV9"/>
<name>A0A6I6JWV9_9BACT</name>
<evidence type="ECO:0000313" key="2">
    <source>
        <dbReference type="Proteomes" id="UP000428260"/>
    </source>
</evidence>
<dbReference type="RefSeq" id="WP_158868763.1">
    <property type="nucleotide sequence ID" value="NZ_CP046401.1"/>
</dbReference>
<dbReference type="EMBL" id="CP046401">
    <property type="protein sequence ID" value="QGY45620.1"/>
    <property type="molecule type" value="Genomic_DNA"/>
</dbReference>
<dbReference type="Gene3D" id="1.20.120.450">
    <property type="entry name" value="dinb family like domain"/>
    <property type="match status" value="1"/>
</dbReference>
<dbReference type="InterPro" id="IPR034660">
    <property type="entry name" value="DinB/YfiT-like"/>
</dbReference>
<accession>A0A6I6JWV9</accession>
<sequence>MNQFQYLADELEALVFEWEGKFKNLSENQIGILKNIQNRTIKHIVGHMIDSASNNTHRIIHLQYSESPLEFPNYATYGNNDRWIAIQNYENENWENMIALWKYIHLHLTHVIKNINPAKLDNEWMADKYEKVSLKKMVEDFPRHFKLHISEIEKLLKI</sequence>
<evidence type="ECO:0000313" key="1">
    <source>
        <dbReference type="EMBL" id="QGY45620.1"/>
    </source>
</evidence>
<protein>
    <submittedName>
        <fullName evidence="1">DinB family protein</fullName>
    </submittedName>
</protein>
<reference evidence="1 2" key="1">
    <citation type="submission" date="2019-11" db="EMBL/GenBank/DDBJ databases">
        <authorList>
            <person name="Zheng R.K."/>
            <person name="Sun C.M."/>
        </authorList>
    </citation>
    <scope>NUCLEOTIDE SEQUENCE [LARGE SCALE GENOMIC DNA]</scope>
    <source>
        <strain evidence="1 2">WC007</strain>
    </source>
</reference>
<dbReference type="Proteomes" id="UP000428260">
    <property type="component" value="Chromosome"/>
</dbReference>
<proteinExistence type="predicted"/>
<organism evidence="1 2">
    <name type="scientific">Maribellus comscasis</name>
    <dbReference type="NCBI Taxonomy" id="2681766"/>
    <lineage>
        <taxon>Bacteria</taxon>
        <taxon>Pseudomonadati</taxon>
        <taxon>Bacteroidota</taxon>
        <taxon>Bacteroidia</taxon>
        <taxon>Marinilabiliales</taxon>
        <taxon>Prolixibacteraceae</taxon>
        <taxon>Maribellus</taxon>
    </lineage>
</organism>
<dbReference type="KEGG" id="mcos:GM418_18665"/>
<keyword evidence="2" id="KW-1185">Reference proteome</keyword>
<dbReference type="SUPFAM" id="SSF109854">
    <property type="entry name" value="DinB/YfiT-like putative metalloenzymes"/>
    <property type="match status" value="1"/>
</dbReference>